<dbReference type="OrthoDB" id="6226988at2759"/>
<keyword evidence="3" id="KW-1185">Reference proteome</keyword>
<evidence type="ECO:0000256" key="1">
    <source>
        <dbReference type="SAM" id="SignalP"/>
    </source>
</evidence>
<evidence type="ECO:0000313" key="2">
    <source>
        <dbReference type="EMBL" id="VDM21279.1"/>
    </source>
</evidence>
<sequence>MRFVLRSTEHCVHFLFFALLFDVIACQLQQNLKRVYVYKHLMEKMPRDFACENVDKLAEVEGEMVHCVVRGIRQAVFVVVTQEFQWYPSREFAVDTGSAKNIRCIQTPTGAKLKLLQCRMNNGRASVTILQDYYAKFNATSSLTRDRVECSVEYEGNITYFSTPVSVIKVKKLFYEPLFDSAYLKGASKFPLELYALTDPEACKAGSKTLASSINPLLKGVPGRYNVTCRNGEFSQGVLVLNSTIFEIFYQEMTVPFAVRLSDSRLKMSDLERYACFAVTLNEMKKVGFNEQIDSSDKNTAIHCAAFVGPIAVEATLYHFLSFSTAIKIQLLNNRQYYLLGEHIDDIEVQASIGLIDIPSHNIHCKGKIPFQSPFLRVSSYQNEGTVEVSCFAEYKEQKGAEKHFRLHFLVQANFRLYTGKLSNMYIVRASYLRKPGPKWIDADPVQLASQVCNVYCISIHKDGPSFNSTIAMEEISRDFEAFDCYCNRTYKLTRIRRTVKFSFLLKRGLILLGRETLYEDICAIDSQSEIGLLPGDIYQKATPLVKYRLLQGGCPDLKCECITKGLEQFFMVYWNKQTGAVEIFGTALYERTLAYLECYDIQVKVINFGENETFQWKFLYLNLML</sequence>
<dbReference type="EMBL" id="UYWX01001563">
    <property type="protein sequence ID" value="VDM21279.1"/>
    <property type="molecule type" value="Genomic_DNA"/>
</dbReference>
<feature type="chain" id="PRO_5043133029" evidence="1">
    <location>
        <begin position="26"/>
        <end position="626"/>
    </location>
</feature>
<gene>
    <name evidence="2" type="ORF">TTAC_LOCUS2832</name>
</gene>
<keyword evidence="1" id="KW-0732">Signal</keyword>
<name>A0A0R3WQ07_HYDTA</name>
<reference evidence="4" key="1">
    <citation type="submission" date="2017-02" db="UniProtKB">
        <authorList>
            <consortium name="WormBaseParasite"/>
        </authorList>
    </citation>
    <scope>IDENTIFICATION</scope>
</reference>
<protein>
    <submittedName>
        <fullName evidence="4">Ig-like domain-containing protein</fullName>
    </submittedName>
</protein>
<dbReference type="WBParaSite" id="TTAC_0000284701-mRNA-1">
    <property type="protein sequence ID" value="TTAC_0000284701-mRNA-1"/>
    <property type="gene ID" value="TTAC_0000284701"/>
</dbReference>
<organism evidence="4">
    <name type="scientific">Hydatigena taeniaeformis</name>
    <name type="common">Feline tapeworm</name>
    <name type="synonym">Taenia taeniaeformis</name>
    <dbReference type="NCBI Taxonomy" id="6205"/>
    <lineage>
        <taxon>Eukaryota</taxon>
        <taxon>Metazoa</taxon>
        <taxon>Spiralia</taxon>
        <taxon>Lophotrochozoa</taxon>
        <taxon>Platyhelminthes</taxon>
        <taxon>Cestoda</taxon>
        <taxon>Eucestoda</taxon>
        <taxon>Cyclophyllidea</taxon>
        <taxon>Taeniidae</taxon>
        <taxon>Hydatigera</taxon>
    </lineage>
</organism>
<reference evidence="2 3" key="2">
    <citation type="submission" date="2018-11" db="EMBL/GenBank/DDBJ databases">
        <authorList>
            <consortium name="Pathogen Informatics"/>
        </authorList>
    </citation>
    <scope>NUCLEOTIDE SEQUENCE [LARGE SCALE GENOMIC DNA]</scope>
</reference>
<feature type="signal peptide" evidence="1">
    <location>
        <begin position="1"/>
        <end position="25"/>
    </location>
</feature>
<evidence type="ECO:0000313" key="4">
    <source>
        <dbReference type="WBParaSite" id="TTAC_0000284701-mRNA-1"/>
    </source>
</evidence>
<dbReference type="Proteomes" id="UP000274429">
    <property type="component" value="Unassembled WGS sequence"/>
</dbReference>
<evidence type="ECO:0000313" key="3">
    <source>
        <dbReference type="Proteomes" id="UP000274429"/>
    </source>
</evidence>
<proteinExistence type="predicted"/>
<accession>A0A0R3WQ07</accession>
<dbReference type="AlphaFoldDB" id="A0A0R3WQ07"/>